<accession>A0A7J6GA22</accession>
<name>A0A7J6GA22_CANSA</name>
<dbReference type="Proteomes" id="UP000525078">
    <property type="component" value="Unassembled WGS sequence"/>
</dbReference>
<gene>
    <name evidence="2" type="ORF">F8388_023828</name>
</gene>
<organism evidence="2 3">
    <name type="scientific">Cannabis sativa</name>
    <name type="common">Hemp</name>
    <name type="synonym">Marijuana</name>
    <dbReference type="NCBI Taxonomy" id="3483"/>
    <lineage>
        <taxon>Eukaryota</taxon>
        <taxon>Viridiplantae</taxon>
        <taxon>Streptophyta</taxon>
        <taxon>Embryophyta</taxon>
        <taxon>Tracheophyta</taxon>
        <taxon>Spermatophyta</taxon>
        <taxon>Magnoliopsida</taxon>
        <taxon>eudicotyledons</taxon>
        <taxon>Gunneridae</taxon>
        <taxon>Pentapetalae</taxon>
        <taxon>rosids</taxon>
        <taxon>fabids</taxon>
        <taxon>Rosales</taxon>
        <taxon>Cannabaceae</taxon>
        <taxon>Cannabis</taxon>
    </lineage>
</organism>
<dbReference type="InterPro" id="IPR001841">
    <property type="entry name" value="Znf_RING"/>
</dbReference>
<proteinExistence type="predicted"/>
<sequence>MENGSSLLLHHLLDNAPAVNLPAQNAPEEIVPVLTIDAFPEDKYPYGDDTISEGEECPICLEEYEEGATVRKFPCGHIDIQRVITGNPSTYNRKQLIIECLKIGENPKIVALNKVDMTIHYGSNTRQGL</sequence>
<dbReference type="InterPro" id="IPR013083">
    <property type="entry name" value="Znf_RING/FYVE/PHD"/>
</dbReference>
<evidence type="ECO:0000313" key="3">
    <source>
        <dbReference type="Proteomes" id="UP000525078"/>
    </source>
</evidence>
<evidence type="ECO:0000313" key="2">
    <source>
        <dbReference type="EMBL" id="KAF4379811.1"/>
    </source>
</evidence>
<dbReference type="Pfam" id="PF17123">
    <property type="entry name" value="zf-RING_11"/>
    <property type="match status" value="1"/>
</dbReference>
<feature type="domain" description="RING-type" evidence="1">
    <location>
        <begin position="56"/>
        <end position="78"/>
    </location>
</feature>
<dbReference type="EMBL" id="JAATIP010000068">
    <property type="protein sequence ID" value="KAF4379811.1"/>
    <property type="molecule type" value="Genomic_DNA"/>
</dbReference>
<reference evidence="2 3" key="1">
    <citation type="journal article" date="2020" name="bioRxiv">
        <title>Sequence and annotation of 42 cannabis genomes reveals extensive copy number variation in cannabinoid synthesis and pathogen resistance genes.</title>
        <authorList>
            <person name="Mckernan K.J."/>
            <person name="Helbert Y."/>
            <person name="Kane L.T."/>
            <person name="Ebling H."/>
            <person name="Zhang L."/>
            <person name="Liu B."/>
            <person name="Eaton Z."/>
            <person name="Mclaughlin S."/>
            <person name="Kingan S."/>
            <person name="Baybayan P."/>
            <person name="Concepcion G."/>
            <person name="Jordan M."/>
            <person name="Riva A."/>
            <person name="Barbazuk W."/>
            <person name="Harkins T."/>
        </authorList>
    </citation>
    <scope>NUCLEOTIDE SEQUENCE [LARGE SCALE GENOMIC DNA]</scope>
    <source>
        <strain evidence="3">cv. Jamaican Lion 4</strain>
        <tissue evidence="2">Leaf</tissue>
    </source>
</reference>
<dbReference type="SUPFAM" id="SSF57850">
    <property type="entry name" value="RING/U-box"/>
    <property type="match status" value="1"/>
</dbReference>
<comment type="caution">
    <text evidence="2">The sequence shown here is derived from an EMBL/GenBank/DDBJ whole genome shotgun (WGS) entry which is preliminary data.</text>
</comment>
<dbReference type="AlphaFoldDB" id="A0A7J6GA22"/>
<protein>
    <recommendedName>
        <fullName evidence="1">RING-type domain-containing protein</fullName>
    </recommendedName>
</protein>
<evidence type="ECO:0000259" key="1">
    <source>
        <dbReference type="Pfam" id="PF17123"/>
    </source>
</evidence>
<dbReference type="Gene3D" id="3.30.40.10">
    <property type="entry name" value="Zinc/RING finger domain, C3HC4 (zinc finger)"/>
    <property type="match status" value="1"/>
</dbReference>